<dbReference type="KEGG" id="erl:AOC36_10470"/>
<dbReference type="OrthoDB" id="9787920at2"/>
<accession>A0A120JTZ1</accession>
<dbReference type="InterPro" id="IPR050680">
    <property type="entry name" value="YpeA/RimI_acetyltransf"/>
</dbReference>
<evidence type="ECO:0000313" key="4">
    <source>
        <dbReference type="EMBL" id="AMC94380.1"/>
    </source>
</evidence>
<evidence type="ECO:0000256" key="1">
    <source>
        <dbReference type="ARBA" id="ARBA00022679"/>
    </source>
</evidence>
<feature type="domain" description="N-acetyltransferase" evidence="3">
    <location>
        <begin position="1"/>
        <end position="141"/>
    </location>
</feature>
<protein>
    <recommendedName>
        <fullName evidence="3">N-acetyltransferase domain-containing protein</fullName>
    </recommendedName>
</protein>
<dbReference type="InterPro" id="IPR000182">
    <property type="entry name" value="GNAT_dom"/>
</dbReference>
<evidence type="ECO:0000256" key="2">
    <source>
        <dbReference type="ARBA" id="ARBA00023315"/>
    </source>
</evidence>
<keyword evidence="5" id="KW-1185">Reference proteome</keyword>
<name>A0A120JTZ1_9FIRM</name>
<dbReference type="SUPFAM" id="SSF55729">
    <property type="entry name" value="Acyl-CoA N-acyltransferases (Nat)"/>
    <property type="match status" value="1"/>
</dbReference>
<keyword evidence="1" id="KW-0808">Transferase</keyword>
<dbReference type="Proteomes" id="UP000063781">
    <property type="component" value="Chromosome"/>
</dbReference>
<organism evidence="4 5">
    <name type="scientific">Erysipelothrix larvae</name>
    <dbReference type="NCBI Taxonomy" id="1514105"/>
    <lineage>
        <taxon>Bacteria</taxon>
        <taxon>Bacillati</taxon>
        <taxon>Bacillota</taxon>
        <taxon>Erysipelotrichia</taxon>
        <taxon>Erysipelotrichales</taxon>
        <taxon>Erysipelotrichaceae</taxon>
        <taxon>Erysipelothrix</taxon>
    </lineage>
</organism>
<dbReference type="RefSeq" id="WP_067634048.1">
    <property type="nucleotide sequence ID" value="NZ_CP013213.1"/>
</dbReference>
<dbReference type="GO" id="GO:0016747">
    <property type="term" value="F:acyltransferase activity, transferring groups other than amino-acyl groups"/>
    <property type="evidence" value="ECO:0007669"/>
    <property type="project" value="InterPro"/>
</dbReference>
<dbReference type="Pfam" id="PF00583">
    <property type="entry name" value="Acetyltransf_1"/>
    <property type="match status" value="1"/>
</dbReference>
<keyword evidence="2" id="KW-0012">Acyltransferase</keyword>
<dbReference type="STRING" id="1514105.AOC36_10470"/>
<dbReference type="PROSITE" id="PS51186">
    <property type="entry name" value="GNAT"/>
    <property type="match status" value="1"/>
</dbReference>
<proteinExistence type="predicted"/>
<dbReference type="Gene3D" id="3.40.630.30">
    <property type="match status" value="1"/>
</dbReference>
<dbReference type="PANTHER" id="PTHR43420">
    <property type="entry name" value="ACETYLTRANSFERASE"/>
    <property type="match status" value="1"/>
</dbReference>
<dbReference type="CDD" id="cd04301">
    <property type="entry name" value="NAT_SF"/>
    <property type="match status" value="1"/>
</dbReference>
<gene>
    <name evidence="4" type="ORF">AOC36_10470</name>
</gene>
<sequence length="142" mass="16337">MEILKLENDQLEKTRIFLNTLLKKHQDTLSRPGFTQVVEFGYSFNHEGRMLGAILCKQTDEVIHIELLGVDERDRGKHIGSRLMESVVSYAKTHGCTRITLTTQDYQAKGFYESCGFEVFGFLEDTPIQGTTKYYMTKKCDL</sequence>
<evidence type="ECO:0000313" key="5">
    <source>
        <dbReference type="Proteomes" id="UP000063781"/>
    </source>
</evidence>
<dbReference type="EMBL" id="CP013213">
    <property type="protein sequence ID" value="AMC94380.1"/>
    <property type="molecule type" value="Genomic_DNA"/>
</dbReference>
<dbReference type="AlphaFoldDB" id="A0A120JTZ1"/>
<reference evidence="4 5" key="1">
    <citation type="submission" date="2015-10" db="EMBL/GenBank/DDBJ databases">
        <title>Erysipelothrix larvae sp. LV19 isolated from the larval gut of the rhinoceros beetle, Trypoxylus dichotomus.</title>
        <authorList>
            <person name="Lim S."/>
            <person name="Kim B.-C."/>
        </authorList>
    </citation>
    <scope>NUCLEOTIDE SEQUENCE [LARGE SCALE GENOMIC DNA]</scope>
    <source>
        <strain evidence="4 5">LV19</strain>
    </source>
</reference>
<dbReference type="PANTHER" id="PTHR43420:SF12">
    <property type="entry name" value="N-ACETYLTRANSFERASE DOMAIN-CONTAINING PROTEIN"/>
    <property type="match status" value="1"/>
</dbReference>
<dbReference type="InterPro" id="IPR016181">
    <property type="entry name" value="Acyl_CoA_acyltransferase"/>
</dbReference>
<evidence type="ECO:0000259" key="3">
    <source>
        <dbReference type="PROSITE" id="PS51186"/>
    </source>
</evidence>